<dbReference type="SUPFAM" id="SSF51445">
    <property type="entry name" value="(Trans)glycosidases"/>
    <property type="match status" value="1"/>
</dbReference>
<dbReference type="Pfam" id="PF08532">
    <property type="entry name" value="Glyco_hydro_42M"/>
    <property type="match status" value="1"/>
</dbReference>
<dbReference type="PANTHER" id="PTHR36447:SF1">
    <property type="entry name" value="BETA-GALACTOSIDASE GANA"/>
    <property type="match status" value="1"/>
</dbReference>
<feature type="domain" description="Beta-galactosidase C-terminal" evidence="9">
    <location>
        <begin position="629"/>
        <end position="686"/>
    </location>
</feature>
<dbReference type="RefSeq" id="WP_224036766.1">
    <property type="nucleotide sequence ID" value="NZ_AP024849.1"/>
</dbReference>
<accession>A0ABM7SZR5</accession>
<dbReference type="EMBL" id="AP024849">
    <property type="protein sequence ID" value="BCZ45143.1"/>
    <property type="molecule type" value="Genomic_DNA"/>
</dbReference>
<organism evidence="10 11">
    <name type="scientific">Clostridium gelidum</name>
    <dbReference type="NCBI Taxonomy" id="704125"/>
    <lineage>
        <taxon>Bacteria</taxon>
        <taxon>Bacillati</taxon>
        <taxon>Bacillota</taxon>
        <taxon>Clostridia</taxon>
        <taxon>Eubacteriales</taxon>
        <taxon>Clostridiaceae</taxon>
        <taxon>Clostridium</taxon>
    </lineage>
</organism>
<evidence type="ECO:0000259" key="9">
    <source>
        <dbReference type="Pfam" id="PF08533"/>
    </source>
</evidence>
<keyword evidence="11" id="KW-1185">Reference proteome</keyword>
<dbReference type="Pfam" id="PF02449">
    <property type="entry name" value="Glyco_hydro_42"/>
    <property type="match status" value="1"/>
</dbReference>
<feature type="domain" description="Glycoside hydrolase family 42 N-terminal" evidence="7">
    <location>
        <begin position="20"/>
        <end position="395"/>
    </location>
</feature>
<proteinExistence type="inferred from homology"/>
<evidence type="ECO:0000256" key="3">
    <source>
        <dbReference type="ARBA" id="ARBA00012756"/>
    </source>
</evidence>
<dbReference type="PANTHER" id="PTHR36447">
    <property type="entry name" value="BETA-GALACTOSIDASE GANA"/>
    <property type="match status" value="1"/>
</dbReference>
<dbReference type="CDD" id="cd03143">
    <property type="entry name" value="A4_beta-galactosidase_middle_domain"/>
    <property type="match status" value="1"/>
</dbReference>
<reference evidence="11" key="1">
    <citation type="submission" date="2021-07" db="EMBL/GenBank/DDBJ databases">
        <title>Complete genome sequencing of a Clostridium isolate.</title>
        <authorList>
            <person name="Ueki A."/>
            <person name="Tonouchi A."/>
        </authorList>
    </citation>
    <scope>NUCLEOTIDE SEQUENCE [LARGE SCALE GENOMIC DNA]</scope>
    <source>
        <strain evidence="11">C5S11</strain>
    </source>
</reference>
<evidence type="ECO:0000256" key="5">
    <source>
        <dbReference type="ARBA" id="ARBA00023295"/>
    </source>
</evidence>
<keyword evidence="4 6" id="KW-0378">Hydrolase</keyword>
<gene>
    <name evidence="10" type="ORF">psyc5s11_12100</name>
</gene>
<dbReference type="InterPro" id="IPR013780">
    <property type="entry name" value="Glyco_hydro_b"/>
</dbReference>
<comment type="catalytic activity">
    <reaction evidence="1 6">
        <text>Hydrolysis of terminal non-reducing beta-D-galactose residues in beta-D-galactosides.</text>
        <dbReference type="EC" id="3.2.1.23"/>
    </reaction>
</comment>
<evidence type="ECO:0000256" key="2">
    <source>
        <dbReference type="ARBA" id="ARBA00005940"/>
    </source>
</evidence>
<dbReference type="Gene3D" id="3.20.20.80">
    <property type="entry name" value="Glycosidases"/>
    <property type="match status" value="1"/>
</dbReference>
<evidence type="ECO:0000256" key="1">
    <source>
        <dbReference type="ARBA" id="ARBA00001412"/>
    </source>
</evidence>
<evidence type="ECO:0000256" key="6">
    <source>
        <dbReference type="PIRNR" id="PIRNR001084"/>
    </source>
</evidence>
<dbReference type="SUPFAM" id="SSF52317">
    <property type="entry name" value="Class I glutamine amidotransferase-like"/>
    <property type="match status" value="1"/>
</dbReference>
<comment type="similarity">
    <text evidence="2 6">Belongs to the glycosyl hydrolase 42 family.</text>
</comment>
<dbReference type="PIRSF" id="PIRSF001084">
    <property type="entry name" value="B-galactosidase"/>
    <property type="match status" value="1"/>
</dbReference>
<protein>
    <recommendedName>
        <fullName evidence="3 6">Beta-galactosidase</fullName>
        <shortName evidence="6">Beta-gal</shortName>
        <ecNumber evidence="3 6">3.2.1.23</ecNumber>
    </recommendedName>
</protein>
<dbReference type="InterPro" id="IPR013738">
    <property type="entry name" value="Beta_galactosidase_Trimer"/>
</dbReference>
<dbReference type="Gene3D" id="3.40.50.880">
    <property type="match status" value="1"/>
</dbReference>
<dbReference type="Pfam" id="PF08533">
    <property type="entry name" value="Glyco_hydro_42C"/>
    <property type="match status" value="1"/>
</dbReference>
<evidence type="ECO:0000313" key="10">
    <source>
        <dbReference type="EMBL" id="BCZ45143.1"/>
    </source>
</evidence>
<keyword evidence="5 6" id="KW-0326">Glycosidase</keyword>
<dbReference type="Proteomes" id="UP000824633">
    <property type="component" value="Chromosome"/>
</dbReference>
<dbReference type="Gene3D" id="2.60.40.1180">
    <property type="entry name" value="Golgi alpha-mannosidase II"/>
    <property type="match status" value="1"/>
</dbReference>
<dbReference type="EC" id="3.2.1.23" evidence="3 6"/>
<feature type="domain" description="Beta-galactosidase trimerisation" evidence="8">
    <location>
        <begin position="407"/>
        <end position="618"/>
    </location>
</feature>
<name>A0ABM7SZR5_9CLOT</name>
<evidence type="ECO:0000259" key="7">
    <source>
        <dbReference type="Pfam" id="PF02449"/>
    </source>
</evidence>
<dbReference type="InterPro" id="IPR013529">
    <property type="entry name" value="Glyco_hydro_42_N"/>
</dbReference>
<dbReference type="InterPro" id="IPR029062">
    <property type="entry name" value="Class_I_gatase-like"/>
</dbReference>
<evidence type="ECO:0000313" key="11">
    <source>
        <dbReference type="Proteomes" id="UP000824633"/>
    </source>
</evidence>
<dbReference type="InterPro" id="IPR017853">
    <property type="entry name" value="GH"/>
</dbReference>
<dbReference type="InterPro" id="IPR013739">
    <property type="entry name" value="Beta_galactosidase_C"/>
</dbReference>
<sequence length="687" mass="79438">MNNEFSTFNNKVNGFLHGGDYNPDQWLKYPELLKEDIRLMKLANCNCVSINIFGWSTIEPEEGKYTFEWLDKIMNDMAKNNIHVILATPSGARPAWMSEKYPEVLRVNSDRSKNLHGQRHNHCFTSPIYRQKTYEINKLLAERYKDHPSLIMWHISNEYSGECHCEFCQDAFRNWLKKKYNNDLEKLNEAWWTGFWSHKFTGWSQIESPSENGEIFVHGQNLDWKRFVTDQTIDFYKNEIKPIKKITPSVPITTNFMGTYAGLDYFKFAKEVDITSWDSYPTWHNDFQSTAELGSSIGFVHDMYRAFKNGQPFLVMENTPSLVNWHDANKLKRPGMHLLSSIQALAHGSDSILYFQWRKGRGASEKFHGAVVDHSGHENTRIFRDVSEVGEVLSKLREIQGSTAESKVAIIYDGENRWAIEDLQGLKKYRKNYEETCQEAYRVFWESGISVDIINMDRDISKYDLVVAPMLYMVRQNVAERITEFVKKGGTFVTTYFSGVVDENDLCFLGGFPGPLREVMGIWSEEIDSLYDNEVNNIVFKDNNIENIKGTYEVKDYCDLIHAETAEILAVYKNDFYENMPAVTVNKYGEGKAYYIGARTGEDFNNDLYSKIIKDLGITSVIDGELPKGVTAQKRSNGEHKFTFVMNFTEAEKTVSLGKEEYVDMLSGEKVSKEICLNKYDIKILKQ</sequence>
<evidence type="ECO:0000259" key="8">
    <source>
        <dbReference type="Pfam" id="PF08532"/>
    </source>
</evidence>
<dbReference type="InterPro" id="IPR003476">
    <property type="entry name" value="Glyco_hydro_42"/>
</dbReference>
<evidence type="ECO:0000256" key="4">
    <source>
        <dbReference type="ARBA" id="ARBA00022801"/>
    </source>
</evidence>